<evidence type="ECO:0000313" key="4">
    <source>
        <dbReference type="Proteomes" id="UP000050761"/>
    </source>
</evidence>
<evidence type="ECO:0000313" key="5">
    <source>
        <dbReference type="WBParaSite" id="HPBE_0002281401-mRNA-1"/>
    </source>
</evidence>
<accession>A0A183GJG5</accession>
<evidence type="ECO:0000313" key="3">
    <source>
        <dbReference type="EMBL" id="VDP34848.1"/>
    </source>
</evidence>
<dbReference type="Proteomes" id="UP000050761">
    <property type="component" value="Unassembled WGS sequence"/>
</dbReference>
<reference evidence="5" key="2">
    <citation type="submission" date="2019-09" db="UniProtKB">
        <authorList>
            <consortium name="WormBaseParasite"/>
        </authorList>
    </citation>
    <scope>IDENTIFICATION</scope>
</reference>
<proteinExistence type="predicted"/>
<evidence type="ECO:0000256" key="1">
    <source>
        <dbReference type="SAM" id="Coils"/>
    </source>
</evidence>
<sequence>MAPKEAAIDMMAFLKTIHPRGPKFMVDAKRLLRLIEGAEMKASVKADAAELAKSLEESRRENEALRKIVRESGLAASTSGSKQGHKDKRKR</sequence>
<organism evidence="4 5">
    <name type="scientific">Heligmosomoides polygyrus</name>
    <name type="common">Parasitic roundworm</name>
    <dbReference type="NCBI Taxonomy" id="6339"/>
    <lineage>
        <taxon>Eukaryota</taxon>
        <taxon>Metazoa</taxon>
        <taxon>Ecdysozoa</taxon>
        <taxon>Nematoda</taxon>
        <taxon>Chromadorea</taxon>
        <taxon>Rhabditida</taxon>
        <taxon>Rhabditina</taxon>
        <taxon>Rhabditomorpha</taxon>
        <taxon>Strongyloidea</taxon>
        <taxon>Heligmosomidae</taxon>
        <taxon>Heligmosomoides</taxon>
    </lineage>
</organism>
<reference evidence="3 4" key="1">
    <citation type="submission" date="2018-11" db="EMBL/GenBank/DDBJ databases">
        <authorList>
            <consortium name="Pathogen Informatics"/>
        </authorList>
    </citation>
    <scope>NUCLEOTIDE SEQUENCE [LARGE SCALE GENOMIC DNA]</scope>
</reference>
<accession>A0A3P8DM57</accession>
<keyword evidence="4" id="KW-1185">Reference proteome</keyword>
<protein>
    <submittedName>
        <fullName evidence="5">PUB domain-containing protein</fullName>
    </submittedName>
</protein>
<gene>
    <name evidence="3" type="ORF">HPBE_LOCUS22813</name>
</gene>
<name>A0A183GJG5_HELPZ</name>
<dbReference type="WBParaSite" id="HPBE_0002281401-mRNA-1">
    <property type="protein sequence ID" value="HPBE_0002281401-mRNA-1"/>
    <property type="gene ID" value="HPBE_0002281401"/>
</dbReference>
<evidence type="ECO:0000256" key="2">
    <source>
        <dbReference type="SAM" id="MobiDB-lite"/>
    </source>
</evidence>
<dbReference type="AlphaFoldDB" id="A0A183GJG5"/>
<feature type="coiled-coil region" evidence="1">
    <location>
        <begin position="41"/>
        <end position="68"/>
    </location>
</feature>
<keyword evidence="1" id="KW-0175">Coiled coil</keyword>
<feature type="region of interest" description="Disordered" evidence="2">
    <location>
        <begin position="68"/>
        <end position="91"/>
    </location>
</feature>
<dbReference type="EMBL" id="UZAH01034380">
    <property type="protein sequence ID" value="VDP34848.1"/>
    <property type="molecule type" value="Genomic_DNA"/>
</dbReference>